<evidence type="ECO:0000313" key="10">
    <source>
        <dbReference type="EMBL" id="QLG45710.1"/>
    </source>
</evidence>
<feature type="transmembrane region" description="Helical" evidence="7">
    <location>
        <begin position="21"/>
        <end position="41"/>
    </location>
</feature>
<evidence type="ECO:0000313" key="11">
    <source>
        <dbReference type="Proteomes" id="UP000509302"/>
    </source>
</evidence>
<keyword evidence="5 7" id="KW-0472">Membrane</keyword>
<organism evidence="10 11">
    <name type="scientific">Costertonia aggregata</name>
    <dbReference type="NCBI Taxonomy" id="343403"/>
    <lineage>
        <taxon>Bacteria</taxon>
        <taxon>Pseudomonadati</taxon>
        <taxon>Bacteroidota</taxon>
        <taxon>Flavobacteriia</taxon>
        <taxon>Flavobacteriales</taxon>
        <taxon>Flavobacteriaceae</taxon>
        <taxon>Costertonia</taxon>
    </lineage>
</organism>
<evidence type="ECO:0000256" key="4">
    <source>
        <dbReference type="ARBA" id="ARBA00022989"/>
    </source>
</evidence>
<feature type="transmembrane region" description="Helical" evidence="7">
    <location>
        <begin position="682"/>
        <end position="703"/>
    </location>
</feature>
<dbReference type="InterPro" id="IPR050250">
    <property type="entry name" value="Macrolide_Exporter_MacB"/>
</dbReference>
<dbReference type="GO" id="GO:0005886">
    <property type="term" value="C:plasma membrane"/>
    <property type="evidence" value="ECO:0007669"/>
    <property type="project" value="UniProtKB-SubCell"/>
</dbReference>
<feature type="domain" description="ABC3 transporter permease C-terminal" evidence="8">
    <location>
        <begin position="682"/>
        <end position="795"/>
    </location>
</feature>
<feature type="transmembrane region" description="Helical" evidence="7">
    <location>
        <begin position="376"/>
        <end position="401"/>
    </location>
</feature>
<dbReference type="InterPro" id="IPR025857">
    <property type="entry name" value="MacB_PCD"/>
</dbReference>
<feature type="transmembrane region" description="Helical" evidence="7">
    <location>
        <begin position="731"/>
        <end position="750"/>
    </location>
</feature>
<dbReference type="InterPro" id="IPR003838">
    <property type="entry name" value="ABC3_permease_C"/>
</dbReference>
<dbReference type="RefSeq" id="WP_179241997.1">
    <property type="nucleotide sequence ID" value="NZ_CP058595.1"/>
</dbReference>
<name>A0A7H9AQJ3_9FLAO</name>
<keyword evidence="2" id="KW-1003">Cell membrane</keyword>
<comment type="similarity">
    <text evidence="6">Belongs to the ABC-4 integral membrane protein family.</text>
</comment>
<dbReference type="GO" id="GO:0022857">
    <property type="term" value="F:transmembrane transporter activity"/>
    <property type="evidence" value="ECO:0007669"/>
    <property type="project" value="TreeGrafter"/>
</dbReference>
<evidence type="ECO:0000259" key="8">
    <source>
        <dbReference type="Pfam" id="PF02687"/>
    </source>
</evidence>
<dbReference type="PANTHER" id="PTHR30572:SF4">
    <property type="entry name" value="ABC TRANSPORTER PERMEASE YTRF"/>
    <property type="match status" value="1"/>
</dbReference>
<feature type="transmembrane region" description="Helical" evidence="7">
    <location>
        <begin position="765"/>
        <end position="788"/>
    </location>
</feature>
<proteinExistence type="inferred from homology"/>
<feature type="transmembrane region" description="Helical" evidence="7">
    <location>
        <begin position="331"/>
        <end position="356"/>
    </location>
</feature>
<dbReference type="Pfam" id="PF02687">
    <property type="entry name" value="FtsX"/>
    <property type="match status" value="2"/>
</dbReference>
<accession>A0A7H9AQJ3</accession>
<evidence type="ECO:0000256" key="3">
    <source>
        <dbReference type="ARBA" id="ARBA00022692"/>
    </source>
</evidence>
<feature type="domain" description="MacB-like periplasmic core" evidence="9">
    <location>
        <begin position="20"/>
        <end position="242"/>
    </location>
</feature>
<evidence type="ECO:0000256" key="2">
    <source>
        <dbReference type="ARBA" id="ARBA00022475"/>
    </source>
</evidence>
<dbReference type="AlphaFoldDB" id="A0A7H9AQJ3"/>
<dbReference type="KEGG" id="cagg:HYG79_10240"/>
<evidence type="ECO:0000256" key="1">
    <source>
        <dbReference type="ARBA" id="ARBA00004651"/>
    </source>
</evidence>
<evidence type="ECO:0000256" key="5">
    <source>
        <dbReference type="ARBA" id="ARBA00023136"/>
    </source>
</evidence>
<evidence type="ECO:0000256" key="6">
    <source>
        <dbReference type="ARBA" id="ARBA00038076"/>
    </source>
</evidence>
<feature type="transmembrane region" description="Helical" evidence="7">
    <location>
        <begin position="284"/>
        <end position="306"/>
    </location>
</feature>
<evidence type="ECO:0000259" key="9">
    <source>
        <dbReference type="Pfam" id="PF12704"/>
    </source>
</evidence>
<keyword evidence="4 7" id="KW-1133">Transmembrane helix</keyword>
<gene>
    <name evidence="10" type="ORF">HYG79_10240</name>
</gene>
<dbReference type="EMBL" id="CP058595">
    <property type="protein sequence ID" value="QLG45710.1"/>
    <property type="molecule type" value="Genomic_DNA"/>
</dbReference>
<dbReference type="Proteomes" id="UP000509302">
    <property type="component" value="Chromosome"/>
</dbReference>
<reference evidence="10 11" key="1">
    <citation type="journal article" date="2006" name="Int. J. Syst. Evol. Microbiol.">
        <title>Costertonia aggregata gen. nov., sp. nov., a mesophilic marine bacterium of the family Flavobacteriaceae, isolated from a mature biofilm.</title>
        <authorList>
            <person name="Kwon K.K."/>
            <person name="Lee Y.K."/>
            <person name="Lee H.K."/>
        </authorList>
    </citation>
    <scope>NUCLEOTIDE SEQUENCE [LARGE SCALE GENOMIC DNA]</scope>
    <source>
        <strain evidence="10 11">KCCM 42265</strain>
    </source>
</reference>
<dbReference type="PANTHER" id="PTHR30572">
    <property type="entry name" value="MEMBRANE COMPONENT OF TRANSPORTER-RELATED"/>
    <property type="match status" value="1"/>
</dbReference>
<protein>
    <submittedName>
        <fullName evidence="10">ABC transporter permease</fullName>
    </submittedName>
</protein>
<feature type="transmembrane region" description="Helical" evidence="7">
    <location>
        <begin position="422"/>
        <end position="446"/>
    </location>
</feature>
<keyword evidence="11" id="KW-1185">Reference proteome</keyword>
<feature type="domain" description="MacB-like periplasmic core" evidence="9">
    <location>
        <begin position="428"/>
        <end position="637"/>
    </location>
</feature>
<comment type="subcellular location">
    <subcellularLocation>
        <location evidence="1">Cell membrane</location>
        <topology evidence="1">Multi-pass membrane protein</topology>
    </subcellularLocation>
</comment>
<evidence type="ECO:0000256" key="7">
    <source>
        <dbReference type="SAM" id="Phobius"/>
    </source>
</evidence>
<sequence length="802" mass="91032">MFRNYLKIAWRNLLKNKGYSIINIGGLALGMAVTLIIGLWVNDELTYNDYFQDRDKIAQVYQSQTFNGNVGTGPAIPLPLEPALRDGYAENFKHLMMASWTQDSYIKYKDNNISRPGNYMQPMAPELLNLEISKGDKDGLREINSIMLSESTADALFGEEDPIGKVVKIGNQYDLNVSAVYKDIPFNNTFNDTDYIIPWDNYVANREWIQESLDNWGNNSFQLFVQIADKADLESVSRTIKDVKKDLNEDTAEFDPQLFLLPMKDWYLRSNFEQGKQIGGRIKYVWLFGIIGAFVLLLACINFMNLSTARSEKRAKEVGIRKSIGSQKGQLIYQFLSESFLVVLFAYLVSVLIVLLCLSGFNELARKEIEFPWNNINFWLISIVFIFFTALLAGSYPALYLSSFKPVDVLKGTFKAGKYAGLPRQLLVVLQFTVSVAFIIGTVIVMQQINHAKNRPIGYVKEGLVQIPTWSADFEGKTDVMREQFLKSGAVFAMATSSSPTTRVWSNRSGFTWDGKPDGFQDDFAWTEVSPEYAKTLNLKIIDGRDFSRDMASDSLGILINKTAVKYMGLENPVGTLIRYSDQEDEEEQDPPLKIIGVVEDIIAQSPYEPVKQAWYVYDRQDNFSYYNLRLNPDQSASQNLAVIERVFKENFPAIPFQYDFVDDEYAEKFAAEQRIGTLSGIFTALAILISCLGLFGLTSFVAEQRTKEIGVRKVLGASVFNVWNMLSKDFLKLVVISCFIAVPIAYYIMNGWLQEYPYRVILKWWIFALAMLGSLVVTVLTVSFQAIRAAKQNPVKSLRTE</sequence>
<dbReference type="Pfam" id="PF12704">
    <property type="entry name" value="MacB_PCD"/>
    <property type="match status" value="2"/>
</dbReference>
<keyword evidence="3 7" id="KW-0812">Transmembrane</keyword>
<feature type="domain" description="ABC3 transporter permease C-terminal" evidence="8">
    <location>
        <begin position="290"/>
        <end position="404"/>
    </location>
</feature>